<evidence type="ECO:0000256" key="3">
    <source>
        <dbReference type="SAM" id="MobiDB-lite"/>
    </source>
</evidence>
<keyword evidence="2" id="KW-0067">ATP-binding</keyword>
<dbReference type="EMBL" id="OZ019899">
    <property type="protein sequence ID" value="CAK9232281.1"/>
    <property type="molecule type" value="Genomic_DNA"/>
</dbReference>
<organism evidence="4 5">
    <name type="scientific">Sphagnum troendelagicum</name>
    <dbReference type="NCBI Taxonomy" id="128251"/>
    <lineage>
        <taxon>Eukaryota</taxon>
        <taxon>Viridiplantae</taxon>
        <taxon>Streptophyta</taxon>
        <taxon>Embryophyta</taxon>
        <taxon>Bryophyta</taxon>
        <taxon>Sphagnophytina</taxon>
        <taxon>Sphagnopsida</taxon>
        <taxon>Sphagnales</taxon>
        <taxon>Sphagnaceae</taxon>
        <taxon>Sphagnum</taxon>
    </lineage>
</organism>
<sequence>MSLVAMCIPQIKEGNLEAIVDPMLLSSNSEEMETTLQEIEKVAIMAMHCLAFKGDDRPSMKQVTEALHQIKGCYCQWSEGRRNMSSEFGVVGVHEMKLVQELELLQLIDANTPNSSQSSNTLSISNHSNNSSSLCVKI</sequence>
<dbReference type="Proteomes" id="UP001497512">
    <property type="component" value="Chromosome 7"/>
</dbReference>
<evidence type="ECO:0000256" key="2">
    <source>
        <dbReference type="ARBA" id="ARBA00022840"/>
    </source>
</evidence>
<evidence type="ECO:0000256" key="1">
    <source>
        <dbReference type="ARBA" id="ARBA00022741"/>
    </source>
</evidence>
<gene>
    <name evidence="4" type="ORF">CSSPTR1EN2_LOCUS21179</name>
</gene>
<reference evidence="4" key="1">
    <citation type="submission" date="2024-02" db="EMBL/GenBank/DDBJ databases">
        <authorList>
            <consortium name="ELIXIR-Norway"/>
            <consortium name="Elixir Norway"/>
        </authorList>
    </citation>
    <scope>NUCLEOTIDE SEQUENCE</scope>
</reference>
<dbReference type="PANTHER" id="PTHR46008">
    <property type="entry name" value="LEAF RUST 10 DISEASE-RESISTANCE LOCUS RECEPTOR-LIKE PROTEIN KINASE-LIKE 1.4"/>
    <property type="match status" value="1"/>
</dbReference>
<dbReference type="Gene3D" id="1.10.510.10">
    <property type="entry name" value="Transferase(Phosphotransferase) domain 1"/>
    <property type="match status" value="1"/>
</dbReference>
<proteinExistence type="predicted"/>
<dbReference type="PANTHER" id="PTHR46008:SF48">
    <property type="entry name" value="PROTEIN KINASE DOMAIN-CONTAINING PROTEIN"/>
    <property type="match status" value="1"/>
</dbReference>
<accession>A0ABP0UZE7</accession>
<keyword evidence="5" id="KW-1185">Reference proteome</keyword>
<evidence type="ECO:0000313" key="4">
    <source>
        <dbReference type="EMBL" id="CAK9232281.1"/>
    </source>
</evidence>
<protein>
    <submittedName>
        <fullName evidence="4">Uncharacterized protein</fullName>
    </submittedName>
</protein>
<evidence type="ECO:0000313" key="5">
    <source>
        <dbReference type="Proteomes" id="UP001497512"/>
    </source>
</evidence>
<feature type="region of interest" description="Disordered" evidence="3">
    <location>
        <begin position="116"/>
        <end position="138"/>
    </location>
</feature>
<name>A0ABP0UZE7_9BRYO</name>
<keyword evidence="1" id="KW-0547">Nucleotide-binding</keyword>